<evidence type="ECO:0000256" key="1">
    <source>
        <dbReference type="SAM" id="Phobius"/>
    </source>
</evidence>
<feature type="transmembrane region" description="Helical" evidence="1">
    <location>
        <begin position="127"/>
        <end position="148"/>
    </location>
</feature>
<keyword evidence="1" id="KW-1133">Transmembrane helix</keyword>
<protein>
    <submittedName>
        <fullName evidence="2">ABC-2 type transport system permease protein</fullName>
    </submittedName>
</protein>
<dbReference type="Pfam" id="PF12730">
    <property type="entry name" value="ABC2_membrane_4"/>
    <property type="match status" value="1"/>
</dbReference>
<dbReference type="GO" id="GO:0005886">
    <property type="term" value="C:plasma membrane"/>
    <property type="evidence" value="ECO:0007669"/>
    <property type="project" value="UniProtKB-SubCell"/>
</dbReference>
<feature type="transmembrane region" description="Helical" evidence="1">
    <location>
        <begin position="203"/>
        <end position="222"/>
    </location>
</feature>
<organism evidence="2 3">
    <name type="scientific">Pedococcus dokdonensis</name>
    <dbReference type="NCBI Taxonomy" id="443156"/>
    <lineage>
        <taxon>Bacteria</taxon>
        <taxon>Bacillati</taxon>
        <taxon>Actinomycetota</taxon>
        <taxon>Actinomycetes</taxon>
        <taxon>Micrococcales</taxon>
        <taxon>Intrasporangiaceae</taxon>
        <taxon>Pedococcus</taxon>
    </lineage>
</organism>
<dbReference type="RefSeq" id="WP_091787122.1">
    <property type="nucleotide sequence ID" value="NZ_LT629711.1"/>
</dbReference>
<evidence type="ECO:0000313" key="2">
    <source>
        <dbReference type="EMBL" id="SDP57690.1"/>
    </source>
</evidence>
<feature type="transmembrane region" description="Helical" evidence="1">
    <location>
        <begin position="20"/>
        <end position="40"/>
    </location>
</feature>
<proteinExistence type="predicted"/>
<keyword evidence="1" id="KW-0812">Transmembrane</keyword>
<dbReference type="GO" id="GO:0140359">
    <property type="term" value="F:ABC-type transporter activity"/>
    <property type="evidence" value="ECO:0007669"/>
    <property type="project" value="InterPro"/>
</dbReference>
<dbReference type="EMBL" id="LT629711">
    <property type="protein sequence ID" value="SDP57690.1"/>
    <property type="molecule type" value="Genomic_DNA"/>
</dbReference>
<reference evidence="3" key="1">
    <citation type="submission" date="2016-10" db="EMBL/GenBank/DDBJ databases">
        <authorList>
            <person name="Varghese N."/>
            <person name="Submissions S."/>
        </authorList>
    </citation>
    <scope>NUCLEOTIDE SEQUENCE [LARGE SCALE GENOMIC DNA]</scope>
    <source>
        <strain evidence="3">DSM 22329</strain>
    </source>
</reference>
<gene>
    <name evidence="2" type="ORF">SAMN04489867_2987</name>
</gene>
<feature type="transmembrane region" description="Helical" evidence="1">
    <location>
        <begin position="155"/>
        <end position="177"/>
    </location>
</feature>
<sequence length="235" mass="24050">MNPTIVRLSRQALLGRRRGLVLVLIPAVVVALAVIVSALTDDVVGYDAVLGLGFTLALPLVALLAATAVLGPEVDDGSIVYLISKPVSRHVVAVSKFVVAWAATLVLGALPLLLSGLVLDGGDLRQAVAWGVGGAVAGTAYTALFLALAAFTRHAVVIGLLFALLWEGLLGSLLGGIKWVSIGPWGRGVAKAVSDHVSGSGTGLGYALVAAAVLSLAAVWFTGDRLRSFTLRGDE</sequence>
<keyword evidence="3" id="KW-1185">Reference proteome</keyword>
<evidence type="ECO:0000313" key="3">
    <source>
        <dbReference type="Proteomes" id="UP000199077"/>
    </source>
</evidence>
<feature type="transmembrane region" description="Helical" evidence="1">
    <location>
        <begin position="91"/>
        <end position="115"/>
    </location>
</feature>
<keyword evidence="1" id="KW-0472">Membrane</keyword>
<dbReference type="OrthoDB" id="5146799at2"/>
<dbReference type="AlphaFoldDB" id="A0A1H0TVB0"/>
<accession>A0A1H0TVB0</accession>
<feature type="transmembrane region" description="Helical" evidence="1">
    <location>
        <begin position="46"/>
        <end position="70"/>
    </location>
</feature>
<name>A0A1H0TVB0_9MICO</name>
<dbReference type="STRING" id="443156.SAMN04489867_2987"/>
<dbReference type="Proteomes" id="UP000199077">
    <property type="component" value="Chromosome I"/>
</dbReference>